<evidence type="ECO:0000313" key="10">
    <source>
        <dbReference type="EMBL" id="MBW3082875.1"/>
    </source>
</evidence>
<keyword evidence="2" id="KW-0813">Transport</keyword>
<feature type="transmembrane region" description="Helical" evidence="9">
    <location>
        <begin position="269"/>
        <end position="287"/>
    </location>
</feature>
<feature type="transmembrane region" description="Helical" evidence="9">
    <location>
        <begin position="227"/>
        <end position="248"/>
    </location>
</feature>
<evidence type="ECO:0000256" key="9">
    <source>
        <dbReference type="SAM" id="Phobius"/>
    </source>
</evidence>
<evidence type="ECO:0000256" key="5">
    <source>
        <dbReference type="ARBA" id="ARBA00022989"/>
    </source>
</evidence>
<feature type="region of interest" description="Disordered" evidence="8">
    <location>
        <begin position="1"/>
        <end position="23"/>
    </location>
</feature>
<feature type="transmembrane region" description="Helical" evidence="9">
    <location>
        <begin position="167"/>
        <end position="188"/>
    </location>
</feature>
<reference evidence="10 11" key="1">
    <citation type="submission" date="2021-05" db="EMBL/GenBank/DDBJ databases">
        <title>Phylogenetic classification of ten novel species belonging to the genus Bifidobacterium comprising B. colchicus sp. nov., B. abeli sp. nov., B. bicoloris sp. nov., B. guerezis sp. nov., B. rosaliae sp. nov., B. santillanensis sp. nov., B. argentati sp. nov., B. amazzoni sp. nov., B. pluviali sp. nov., and B. pinnaculum sp. nov.</title>
        <authorList>
            <person name="Lugli G.A."/>
            <person name="Ruiz Garcia L."/>
            <person name="Margolles A."/>
            <person name="Ventura M."/>
        </authorList>
    </citation>
    <scope>NUCLEOTIDE SEQUENCE [LARGE SCALE GENOMIC DNA]</scope>
    <source>
        <strain evidence="10 11">6T3</strain>
    </source>
</reference>
<sequence length="485" mass="52035">MSHSDRNPAPREPRGTRRRRRDPWHLLVDPVQDPSTRQRVFGDLLLAYPGRLTIIYFVVLIVVATGALTLPVSSRSPGSTDLLTAFYTAVSALSTCGIPIVNSTEHWSMFGQGIILLSVQLGGLGVMTFASLVMMVATRHLRASQRLRTANELGAAKLSEVRDVLKVVFVTTFVIEAITFVALFPGLLGVNRGDLGRTAWEALFYAVSAYNNTGFTPDAAGLHVNNLAIGLPILLSAFCGTLGFPVLLNLARAIRGRIAPRRWQLHTKLTLVTTGVLVLCSLLWFVAVEWNNDAMFADADMATRVRAALSAAVMPRSAGFDLSWVPDVSEPTKVFMSALMFIGGGSSSTAGGIRVTTLAVLFLTCRAAFTGHTDVVAFRRRIPTRVVMMSLSITLVFVVLTFAAALALMFITGMPLTDVLFESCSALSLGGYSMGVANADDPASLLVLALLMIAGRIGPTSVVYAIGRPGASETVRYPEESIIVG</sequence>
<dbReference type="InterPro" id="IPR003445">
    <property type="entry name" value="Cat_transpt"/>
</dbReference>
<evidence type="ECO:0000256" key="2">
    <source>
        <dbReference type="ARBA" id="ARBA00022448"/>
    </source>
</evidence>
<keyword evidence="3" id="KW-1003">Cell membrane</keyword>
<proteinExistence type="predicted"/>
<feature type="transmembrane region" description="Helical" evidence="9">
    <location>
        <begin position="113"/>
        <end position="138"/>
    </location>
</feature>
<keyword evidence="7 9" id="KW-0472">Membrane</keyword>
<comment type="subcellular location">
    <subcellularLocation>
        <location evidence="1">Cell membrane</location>
        <topology evidence="1">Multi-pass membrane protein</topology>
    </subcellularLocation>
</comment>
<feature type="transmembrane region" description="Helical" evidence="9">
    <location>
        <begin position="82"/>
        <end position="101"/>
    </location>
</feature>
<dbReference type="RefSeq" id="WP_219081455.1">
    <property type="nucleotide sequence ID" value="NZ_JAHBBD010000010.1"/>
</dbReference>
<dbReference type="PANTHER" id="PTHR32024">
    <property type="entry name" value="TRK SYSTEM POTASSIUM UPTAKE PROTEIN TRKG-RELATED"/>
    <property type="match status" value="1"/>
</dbReference>
<keyword evidence="4 9" id="KW-0812">Transmembrane</keyword>
<evidence type="ECO:0000256" key="8">
    <source>
        <dbReference type="SAM" id="MobiDB-lite"/>
    </source>
</evidence>
<feature type="compositionally biased region" description="Basic and acidic residues" evidence="8">
    <location>
        <begin position="1"/>
        <end position="15"/>
    </location>
</feature>
<feature type="transmembrane region" description="Helical" evidence="9">
    <location>
        <begin position="53"/>
        <end position="70"/>
    </location>
</feature>
<feature type="transmembrane region" description="Helical" evidence="9">
    <location>
        <begin position="443"/>
        <end position="466"/>
    </location>
</feature>
<evidence type="ECO:0000313" key="11">
    <source>
        <dbReference type="Proteomes" id="UP000812844"/>
    </source>
</evidence>
<keyword evidence="5 9" id="KW-1133">Transmembrane helix</keyword>
<gene>
    <name evidence="10" type="ORF">KIH73_05735</name>
</gene>
<feature type="transmembrane region" description="Helical" evidence="9">
    <location>
        <begin position="386"/>
        <end position="411"/>
    </location>
</feature>
<name>A0ABS6W8R1_9BIFI</name>
<dbReference type="Pfam" id="PF02386">
    <property type="entry name" value="TrkH"/>
    <property type="match status" value="1"/>
</dbReference>
<accession>A0ABS6W8R1</accession>
<keyword evidence="6" id="KW-0406">Ion transport</keyword>
<evidence type="ECO:0000256" key="6">
    <source>
        <dbReference type="ARBA" id="ARBA00023065"/>
    </source>
</evidence>
<evidence type="ECO:0000256" key="4">
    <source>
        <dbReference type="ARBA" id="ARBA00022692"/>
    </source>
</evidence>
<evidence type="ECO:0000256" key="1">
    <source>
        <dbReference type="ARBA" id="ARBA00004651"/>
    </source>
</evidence>
<feature type="transmembrane region" description="Helical" evidence="9">
    <location>
        <begin position="334"/>
        <end position="365"/>
    </location>
</feature>
<dbReference type="PANTHER" id="PTHR32024:SF1">
    <property type="entry name" value="KTR SYSTEM POTASSIUM UPTAKE PROTEIN B"/>
    <property type="match status" value="1"/>
</dbReference>
<organism evidence="10 11">
    <name type="scientific">Bifidobacterium phasiani</name>
    <dbReference type="NCBI Taxonomy" id="2834431"/>
    <lineage>
        <taxon>Bacteria</taxon>
        <taxon>Bacillati</taxon>
        <taxon>Actinomycetota</taxon>
        <taxon>Actinomycetes</taxon>
        <taxon>Bifidobacteriales</taxon>
        <taxon>Bifidobacteriaceae</taxon>
        <taxon>Bifidobacterium</taxon>
    </lineage>
</organism>
<dbReference type="Proteomes" id="UP000812844">
    <property type="component" value="Unassembled WGS sequence"/>
</dbReference>
<dbReference type="EMBL" id="JAHBBD010000010">
    <property type="protein sequence ID" value="MBW3082875.1"/>
    <property type="molecule type" value="Genomic_DNA"/>
</dbReference>
<evidence type="ECO:0000256" key="3">
    <source>
        <dbReference type="ARBA" id="ARBA00022475"/>
    </source>
</evidence>
<keyword evidence="11" id="KW-1185">Reference proteome</keyword>
<evidence type="ECO:0000256" key="7">
    <source>
        <dbReference type="ARBA" id="ARBA00023136"/>
    </source>
</evidence>
<protein>
    <submittedName>
        <fullName evidence="10">Potassium transporter Trk</fullName>
    </submittedName>
</protein>
<comment type="caution">
    <text evidence="10">The sequence shown here is derived from an EMBL/GenBank/DDBJ whole genome shotgun (WGS) entry which is preliminary data.</text>
</comment>